<gene>
    <name evidence="1" type="ORF">BJF92_00600</name>
</gene>
<name>A0A1Q9AEI8_9HYPH</name>
<proteinExistence type="predicted"/>
<dbReference type="STRING" id="1672749.BJF92_00600"/>
<dbReference type="AlphaFoldDB" id="A0A1Q9AEI8"/>
<comment type="caution">
    <text evidence="1">The sequence shown here is derived from an EMBL/GenBank/DDBJ whole genome shotgun (WGS) entry which is preliminary data.</text>
</comment>
<organism evidence="1 2">
    <name type="scientific">Xaviernesmea rhizosphaerae</name>
    <dbReference type="NCBI Taxonomy" id="1672749"/>
    <lineage>
        <taxon>Bacteria</taxon>
        <taxon>Pseudomonadati</taxon>
        <taxon>Pseudomonadota</taxon>
        <taxon>Alphaproteobacteria</taxon>
        <taxon>Hyphomicrobiales</taxon>
        <taxon>Rhizobiaceae</taxon>
        <taxon>Rhizobium/Agrobacterium group</taxon>
        <taxon>Xaviernesmea</taxon>
    </lineage>
</organism>
<accession>A0A1Q9AEI8</accession>
<reference evidence="1 2" key="1">
    <citation type="submission" date="2016-09" db="EMBL/GenBank/DDBJ databases">
        <title>Rhizobium sp. nov., a novel species isolated from the rice rhizosphere.</title>
        <authorList>
            <person name="Zhao J."/>
            <person name="Zhang X."/>
        </authorList>
    </citation>
    <scope>NUCLEOTIDE SEQUENCE [LARGE SCALE GENOMIC DNA]</scope>
    <source>
        <strain evidence="1 2">MH17</strain>
    </source>
</reference>
<evidence type="ECO:0000313" key="1">
    <source>
        <dbReference type="EMBL" id="OLP53301.1"/>
    </source>
</evidence>
<dbReference type="Proteomes" id="UP000186143">
    <property type="component" value="Unassembled WGS sequence"/>
</dbReference>
<protein>
    <submittedName>
        <fullName evidence="1">Uncharacterized protein</fullName>
    </submittedName>
</protein>
<dbReference type="EMBL" id="MKIO01000040">
    <property type="protein sequence ID" value="OLP53301.1"/>
    <property type="molecule type" value="Genomic_DNA"/>
</dbReference>
<sequence>MDSFGTWLGGIAGEVAKAAEKISERHGAGAGENSPVTPIAFSINDGPAIVAHTKDGDIAAVLAAQQRRSSIYSAQIVNAQG</sequence>
<evidence type="ECO:0000313" key="2">
    <source>
        <dbReference type="Proteomes" id="UP000186143"/>
    </source>
</evidence>